<feature type="domain" description="Hemerythrin-like" evidence="5">
    <location>
        <begin position="54"/>
        <end position="164"/>
    </location>
</feature>
<evidence type="ECO:0000256" key="2">
    <source>
        <dbReference type="ARBA" id="ARBA00022723"/>
    </source>
</evidence>
<dbReference type="CDD" id="cd12107">
    <property type="entry name" value="Hemerythrin"/>
    <property type="match status" value="1"/>
</dbReference>
<dbReference type="Proteomes" id="UP001242288">
    <property type="component" value="Unassembled WGS sequence"/>
</dbReference>
<accession>A0AAP5B7I7</accession>
<dbReference type="Proteomes" id="UP001209412">
    <property type="component" value="Unassembled WGS sequence"/>
</dbReference>
<evidence type="ECO:0000256" key="4">
    <source>
        <dbReference type="SAM" id="MobiDB-lite"/>
    </source>
</evidence>
<evidence type="ECO:0000256" key="1">
    <source>
        <dbReference type="ARBA" id="ARBA00010587"/>
    </source>
</evidence>
<evidence type="ECO:0000256" key="3">
    <source>
        <dbReference type="ARBA" id="ARBA00023004"/>
    </source>
</evidence>
<dbReference type="Pfam" id="PF01814">
    <property type="entry name" value="Hemerythrin"/>
    <property type="match status" value="1"/>
</dbReference>
<protein>
    <submittedName>
        <fullName evidence="7">Hemerythrin domain-containing protein</fullName>
    </submittedName>
</protein>
<feature type="compositionally biased region" description="Basic and acidic residues" evidence="4">
    <location>
        <begin position="1"/>
        <end position="14"/>
    </location>
</feature>
<dbReference type="InterPro" id="IPR050669">
    <property type="entry name" value="Hemerythrin"/>
</dbReference>
<keyword evidence="2" id="KW-0479">Metal-binding</keyword>
<dbReference type="GO" id="GO:0046872">
    <property type="term" value="F:metal ion binding"/>
    <property type="evidence" value="ECO:0007669"/>
    <property type="project" value="UniProtKB-KW"/>
</dbReference>
<dbReference type="PANTHER" id="PTHR37164:SF1">
    <property type="entry name" value="BACTERIOHEMERYTHRIN"/>
    <property type="match status" value="1"/>
</dbReference>
<evidence type="ECO:0000313" key="7">
    <source>
        <dbReference type="EMBL" id="MDQ6406398.1"/>
    </source>
</evidence>
<comment type="caution">
    <text evidence="7">The sequence shown here is derived from an EMBL/GenBank/DDBJ whole genome shotgun (WGS) entry which is preliminary data.</text>
</comment>
<dbReference type="EMBL" id="JAPKHW010000002">
    <property type="protein sequence ID" value="MCX4144566.1"/>
    <property type="molecule type" value="Genomic_DNA"/>
</dbReference>
<organism evidence="7 9">
    <name type="scientific">Paraburkholderia madseniana</name>
    <dbReference type="NCBI Taxonomy" id="2599607"/>
    <lineage>
        <taxon>Bacteria</taxon>
        <taxon>Pseudomonadati</taxon>
        <taxon>Pseudomonadota</taxon>
        <taxon>Betaproteobacteria</taxon>
        <taxon>Burkholderiales</taxon>
        <taxon>Burkholderiaceae</taxon>
        <taxon>Paraburkholderia</taxon>
    </lineage>
</organism>
<gene>
    <name evidence="7" type="ORF">NIE36_04100</name>
    <name evidence="6" type="ORF">OSB80_04110</name>
</gene>
<dbReference type="Gene3D" id="1.20.120.50">
    <property type="entry name" value="Hemerythrin-like"/>
    <property type="match status" value="1"/>
</dbReference>
<dbReference type="AlphaFoldDB" id="A0AAP5B7I7"/>
<keyword evidence="8" id="KW-1185">Reference proteome</keyword>
<reference evidence="7" key="1">
    <citation type="submission" date="2022-06" db="EMBL/GenBank/DDBJ databases">
        <title>PHB producers.</title>
        <authorList>
            <person name="Besaury L."/>
        </authorList>
    </citation>
    <scope>NUCLEOTIDE SEQUENCE</scope>
    <source>
        <strain evidence="7 8">SEWS6</strain>
    </source>
</reference>
<dbReference type="EMBL" id="JAMXWF010000002">
    <property type="protein sequence ID" value="MDQ6406398.1"/>
    <property type="molecule type" value="Genomic_DNA"/>
</dbReference>
<dbReference type="PANTHER" id="PTHR37164">
    <property type="entry name" value="BACTERIOHEMERYTHRIN"/>
    <property type="match status" value="1"/>
</dbReference>
<dbReference type="InterPro" id="IPR012312">
    <property type="entry name" value="Hemerythrin-like"/>
</dbReference>
<evidence type="ECO:0000259" key="5">
    <source>
        <dbReference type="Pfam" id="PF01814"/>
    </source>
</evidence>
<dbReference type="InterPro" id="IPR035938">
    <property type="entry name" value="Hemerythrin-like_sf"/>
</dbReference>
<dbReference type="InterPro" id="IPR012827">
    <property type="entry name" value="Hemerythrin_metal-bd"/>
</dbReference>
<dbReference type="RefSeq" id="WP_266238745.1">
    <property type="nucleotide sequence ID" value="NZ_JAMXWF010000002.1"/>
</dbReference>
<keyword evidence="3" id="KW-0408">Iron</keyword>
<dbReference type="SUPFAM" id="SSF47188">
    <property type="entry name" value="Hemerythrin-like"/>
    <property type="match status" value="1"/>
</dbReference>
<proteinExistence type="inferred from homology"/>
<sequence length="184" mass="20774">MNDLEDRQTTHDHGVAPSPNPTVGSTMTGATEHVREEDRARPRFAWSDDYALGHQTMDETHHEFVACVHTLLTTEDENLGSALEAFADHARRHFDEEDASMRETAYGSAGCHIDEHANVLHSLDEVRAMLAEGRTDVVRSFARALVDWFPEHVRVMDQGLARWLIQRRLGASPIVIRRRLQVAA</sequence>
<feature type="region of interest" description="Disordered" evidence="4">
    <location>
        <begin position="1"/>
        <end position="40"/>
    </location>
</feature>
<evidence type="ECO:0000313" key="9">
    <source>
        <dbReference type="Proteomes" id="UP001242288"/>
    </source>
</evidence>
<evidence type="ECO:0000313" key="6">
    <source>
        <dbReference type="EMBL" id="MCX4144566.1"/>
    </source>
</evidence>
<dbReference type="NCBIfam" id="TIGR02481">
    <property type="entry name" value="hemeryth_dom"/>
    <property type="match status" value="1"/>
</dbReference>
<comment type="similarity">
    <text evidence="1">Belongs to the hemerythrin family.</text>
</comment>
<name>A0AAP5B7I7_9BURK</name>
<evidence type="ECO:0000313" key="8">
    <source>
        <dbReference type="Proteomes" id="UP001209412"/>
    </source>
</evidence>